<dbReference type="InterPro" id="IPR029039">
    <property type="entry name" value="Flavoprotein-like_sf"/>
</dbReference>
<keyword evidence="5" id="KW-1185">Reference proteome</keyword>
<reference evidence="4" key="1">
    <citation type="submission" date="2023-12" db="EMBL/GenBank/DDBJ databases">
        <title>Mannheima indologenes sp. nov. proposed for Clade V organisms of Mannheimia.</title>
        <authorList>
            <person name="Christensen H."/>
        </authorList>
    </citation>
    <scope>NUCLEOTIDE SEQUENCE</scope>
    <source>
        <strain evidence="4">M14.4</strain>
    </source>
</reference>
<dbReference type="RefSeq" id="WP_334254299.1">
    <property type="nucleotide sequence ID" value="NZ_JBAJJM010000010.1"/>
</dbReference>
<dbReference type="Gene3D" id="3.40.50.360">
    <property type="match status" value="1"/>
</dbReference>
<dbReference type="EMBL" id="JBAJJM010000010">
    <property type="protein sequence ID" value="MEG9476177.1"/>
    <property type="molecule type" value="Genomic_DNA"/>
</dbReference>
<evidence type="ECO:0000256" key="1">
    <source>
        <dbReference type="ARBA" id="ARBA00022630"/>
    </source>
</evidence>
<protein>
    <submittedName>
        <fullName evidence="4">Flavodoxin</fullName>
    </submittedName>
</protein>
<organism evidence="4 5">
    <name type="scientific">Mannheimia indoligenes</name>
    <dbReference type="NCBI Taxonomy" id="3103145"/>
    <lineage>
        <taxon>Bacteria</taxon>
        <taxon>Pseudomonadati</taxon>
        <taxon>Pseudomonadota</taxon>
        <taxon>Gammaproteobacteria</taxon>
        <taxon>Pasteurellales</taxon>
        <taxon>Pasteurellaceae</taxon>
        <taxon>Mannheimia</taxon>
    </lineage>
</organism>
<comment type="caution">
    <text evidence="4">The sequence shown here is derived from an EMBL/GenBank/DDBJ whole genome shotgun (WGS) entry which is preliminary data.</text>
</comment>
<evidence type="ECO:0000313" key="4">
    <source>
        <dbReference type="EMBL" id="MEG9476177.1"/>
    </source>
</evidence>
<dbReference type="PANTHER" id="PTHR39201:SF1">
    <property type="entry name" value="FLAVODOXIN-LIKE DOMAIN-CONTAINING PROTEIN"/>
    <property type="match status" value="1"/>
</dbReference>
<evidence type="ECO:0000313" key="5">
    <source>
        <dbReference type="Proteomes" id="UP001432017"/>
    </source>
</evidence>
<name>A0ABU7ZFK2_9PAST</name>
<feature type="domain" description="Flavodoxin-like" evidence="3">
    <location>
        <begin position="97"/>
        <end position="213"/>
    </location>
</feature>
<keyword evidence="2" id="KW-0288">FMN</keyword>
<dbReference type="Proteomes" id="UP001432017">
    <property type="component" value="Unassembled WGS sequence"/>
</dbReference>
<proteinExistence type="predicted"/>
<dbReference type="InterPro" id="IPR008254">
    <property type="entry name" value="Flavodoxin/NO_synth"/>
</dbReference>
<dbReference type="PANTHER" id="PTHR39201">
    <property type="entry name" value="EXPORTED PROTEIN-RELATED"/>
    <property type="match status" value="1"/>
</dbReference>
<evidence type="ECO:0000256" key="2">
    <source>
        <dbReference type="ARBA" id="ARBA00022643"/>
    </source>
</evidence>
<gene>
    <name evidence="4" type="ORF">V6W77_07790</name>
</gene>
<dbReference type="Pfam" id="PF12682">
    <property type="entry name" value="Flavodoxin_4"/>
    <property type="match status" value="1"/>
</dbReference>
<keyword evidence="1" id="KW-0285">Flavoprotein</keyword>
<dbReference type="NCBIfam" id="NF005389">
    <property type="entry name" value="PRK06934.1"/>
    <property type="match status" value="1"/>
</dbReference>
<dbReference type="SUPFAM" id="SSF52218">
    <property type="entry name" value="Flavoproteins"/>
    <property type="match status" value="1"/>
</dbReference>
<evidence type="ECO:0000259" key="3">
    <source>
        <dbReference type="Pfam" id="PF12682"/>
    </source>
</evidence>
<accession>A0ABU7ZFK2</accession>
<sequence>MQKSLPYQTKLCFYNVDNSVRYRGNRIKMDKLFKALSLSLLFISPAMAENKPLILYFSQPQTVDKDNNPVKAETIDAHSGASMILKNNALLGSNEYLATLIQAHTQGDLVRIETVEPYSTDHKTLLDQGQEEQRKNHKPMLKTQIDVSGYDTVFVSYPIWWYKLPMAMQRFFEEQDFSGKRLILVAGHGASRFSGTTQVIQKLQPKATVIEGFEQNMWDLTQADDKLEQRLSERLIELGFAK</sequence>